<keyword evidence="7" id="KW-1185">Reference proteome</keyword>
<dbReference type="UniPathway" id="UPA00143"/>
<dbReference type="GO" id="GO:0016567">
    <property type="term" value="P:protein ubiquitination"/>
    <property type="evidence" value="ECO:0007669"/>
    <property type="project" value="UniProtKB-UniPathway"/>
</dbReference>
<dbReference type="GO" id="GO:0061630">
    <property type="term" value="F:ubiquitin protein ligase activity"/>
    <property type="evidence" value="ECO:0007669"/>
    <property type="project" value="TreeGrafter"/>
</dbReference>
<dbReference type="GO" id="GO:0005737">
    <property type="term" value="C:cytoplasm"/>
    <property type="evidence" value="ECO:0007669"/>
    <property type="project" value="TreeGrafter"/>
</dbReference>
<dbReference type="InterPro" id="IPR013083">
    <property type="entry name" value="Znf_RING/FYVE/PHD"/>
</dbReference>
<keyword evidence="1" id="KW-0479">Metal-binding</keyword>
<dbReference type="SUPFAM" id="SSF49599">
    <property type="entry name" value="TRAF domain-like"/>
    <property type="match status" value="1"/>
</dbReference>
<evidence type="ECO:0000256" key="2">
    <source>
        <dbReference type="ARBA" id="ARBA00022771"/>
    </source>
</evidence>
<dbReference type="EMBL" id="RWGY01000004">
    <property type="protein sequence ID" value="TVU45922.1"/>
    <property type="molecule type" value="Genomic_DNA"/>
</dbReference>
<evidence type="ECO:0000256" key="3">
    <source>
        <dbReference type="ARBA" id="ARBA00022833"/>
    </source>
</evidence>
<keyword evidence="3" id="KW-0862">Zinc</keyword>
<protein>
    <recommendedName>
        <fullName evidence="5">SIAH-type domain-containing protein</fullName>
    </recommendedName>
</protein>
<evidence type="ECO:0000256" key="1">
    <source>
        <dbReference type="ARBA" id="ARBA00022723"/>
    </source>
</evidence>
<accession>A0A5J9WB06</accession>
<proteinExistence type="predicted"/>
<feature type="non-terminal residue" evidence="6">
    <location>
        <position position="1"/>
    </location>
</feature>
<dbReference type="AlphaFoldDB" id="A0A5J9WB06"/>
<comment type="caution">
    <text evidence="6">The sequence shown here is derived from an EMBL/GenBank/DDBJ whole genome shotgun (WGS) entry which is preliminary data.</text>
</comment>
<keyword evidence="2 4" id="KW-0863">Zinc-finger</keyword>
<sequence>MEEQSVDGGGGGVNGDEASQLVGLEVMKKKGETKEEGDTTDMREGVRMELSILDCPCGVGHVLCSTCYVLLNKCSQCSGTIFQRCFIMERVAESVVVPCSFSKHGCIEEITRFNKKKHEEVCSHQPCFCPGSGCSFTGTTAPLLFHCTTHHE</sequence>
<dbReference type="Pfam" id="PF21361">
    <property type="entry name" value="Sina_ZnF"/>
    <property type="match status" value="1"/>
</dbReference>
<dbReference type="InterPro" id="IPR013010">
    <property type="entry name" value="Znf_SIAH"/>
</dbReference>
<evidence type="ECO:0000256" key="4">
    <source>
        <dbReference type="PROSITE-ProRule" id="PRU00455"/>
    </source>
</evidence>
<evidence type="ECO:0000313" key="6">
    <source>
        <dbReference type="EMBL" id="TVU45922.1"/>
    </source>
</evidence>
<dbReference type="Gene3D" id="3.30.40.10">
    <property type="entry name" value="Zinc/RING finger domain, C3HC4 (zinc finger)"/>
    <property type="match status" value="1"/>
</dbReference>
<dbReference type="PROSITE" id="PS51081">
    <property type="entry name" value="ZF_SIAH"/>
    <property type="match status" value="1"/>
</dbReference>
<dbReference type="InterPro" id="IPR052088">
    <property type="entry name" value="E3_ubiquitin-ligase_SINA"/>
</dbReference>
<dbReference type="Gramene" id="TVU45922">
    <property type="protein sequence ID" value="TVU45922"/>
    <property type="gene ID" value="EJB05_05432"/>
</dbReference>
<dbReference type="OrthoDB" id="4788989at2759"/>
<dbReference type="PANTHER" id="PTHR10315">
    <property type="entry name" value="E3 UBIQUITIN PROTEIN LIGASE SIAH"/>
    <property type="match status" value="1"/>
</dbReference>
<name>A0A5J9WB06_9POAL</name>
<feature type="domain" description="SIAH-type" evidence="5">
    <location>
        <begin position="94"/>
        <end position="152"/>
    </location>
</feature>
<dbReference type="Proteomes" id="UP000324897">
    <property type="component" value="Chromosome 5"/>
</dbReference>
<evidence type="ECO:0000259" key="5">
    <source>
        <dbReference type="PROSITE" id="PS51081"/>
    </source>
</evidence>
<organism evidence="6 7">
    <name type="scientific">Eragrostis curvula</name>
    <name type="common">weeping love grass</name>
    <dbReference type="NCBI Taxonomy" id="38414"/>
    <lineage>
        <taxon>Eukaryota</taxon>
        <taxon>Viridiplantae</taxon>
        <taxon>Streptophyta</taxon>
        <taxon>Embryophyta</taxon>
        <taxon>Tracheophyta</taxon>
        <taxon>Spermatophyta</taxon>
        <taxon>Magnoliopsida</taxon>
        <taxon>Liliopsida</taxon>
        <taxon>Poales</taxon>
        <taxon>Poaceae</taxon>
        <taxon>PACMAD clade</taxon>
        <taxon>Chloridoideae</taxon>
        <taxon>Eragrostideae</taxon>
        <taxon>Eragrostidinae</taxon>
        <taxon>Eragrostis</taxon>
    </lineage>
</organism>
<gene>
    <name evidence="6" type="ORF">EJB05_05432</name>
</gene>
<reference evidence="6 7" key="1">
    <citation type="journal article" date="2019" name="Sci. Rep.">
        <title>A high-quality genome of Eragrostis curvula grass provides insights into Poaceae evolution and supports new strategies to enhance forage quality.</title>
        <authorList>
            <person name="Carballo J."/>
            <person name="Santos B.A.C.M."/>
            <person name="Zappacosta D."/>
            <person name="Garbus I."/>
            <person name="Selva J.P."/>
            <person name="Gallo C.A."/>
            <person name="Diaz A."/>
            <person name="Albertini E."/>
            <person name="Caccamo M."/>
            <person name="Echenique V."/>
        </authorList>
    </citation>
    <scope>NUCLEOTIDE SEQUENCE [LARGE SCALE GENOMIC DNA]</scope>
    <source>
        <strain evidence="7">cv. Victoria</strain>
        <tissue evidence="6">Leaf</tissue>
    </source>
</reference>
<dbReference type="PANTHER" id="PTHR10315:SF83">
    <property type="entry name" value="RING-TYPE E3 UBIQUITIN TRANSFERASE"/>
    <property type="match status" value="1"/>
</dbReference>
<evidence type="ECO:0000313" key="7">
    <source>
        <dbReference type="Proteomes" id="UP000324897"/>
    </source>
</evidence>
<dbReference type="GO" id="GO:0008270">
    <property type="term" value="F:zinc ion binding"/>
    <property type="evidence" value="ECO:0007669"/>
    <property type="project" value="UniProtKB-KW"/>
</dbReference>